<dbReference type="RefSeq" id="WP_139010117.1">
    <property type="nucleotide sequence ID" value="NZ_VBSN01000006.1"/>
</dbReference>
<dbReference type="Gene3D" id="3.40.50.720">
    <property type="entry name" value="NAD(P)-binding Rossmann-like Domain"/>
    <property type="match status" value="1"/>
</dbReference>
<protein>
    <submittedName>
        <fullName evidence="1">NAD-dependent dehydratase</fullName>
    </submittedName>
</protein>
<dbReference type="SUPFAM" id="SSF51735">
    <property type="entry name" value="NAD(P)-binding Rossmann-fold domains"/>
    <property type="match status" value="1"/>
</dbReference>
<reference evidence="1 2" key="1">
    <citation type="submission" date="2019-05" db="EMBL/GenBank/DDBJ databases">
        <authorList>
            <person name="Qu J.-H."/>
        </authorList>
    </citation>
    <scope>NUCLEOTIDE SEQUENCE [LARGE SCALE GENOMIC DNA]</scope>
    <source>
        <strain evidence="1 2">NS28</strain>
    </source>
</reference>
<name>A0A5M8QZT5_9BACT</name>
<proteinExistence type="predicted"/>
<organism evidence="1 2">
    <name type="scientific">Dyadobacter flavalbus</name>
    <dbReference type="NCBI Taxonomy" id="2579942"/>
    <lineage>
        <taxon>Bacteria</taxon>
        <taxon>Pseudomonadati</taxon>
        <taxon>Bacteroidota</taxon>
        <taxon>Cytophagia</taxon>
        <taxon>Cytophagales</taxon>
        <taxon>Spirosomataceae</taxon>
        <taxon>Dyadobacter</taxon>
    </lineage>
</organism>
<sequence length="293" mass="32849">MTDQKSKIEKNRISILGCGWLGFPLAQRLLASDITTKINGSTTSLPKLENFKAKGINGYLLELNPGFENESALTESFFNAETLIVSLPPRAGKNGPGFYVKQMEAVISEIRKSPVNQVVFISSTGIYPELNRIVTEEDVDLPEQSASEDMVTAEVMAKSLRPERTVTILRLGGLLGYNRIPGKYVTGKKEMTTGGIPVNYIHRDDAIGVMMKMLEGGLVDETFNIVAPMHPLRREIYETSCAQFGWEAPEFAVPEKEQDFKIISGEKLSRFYNYDFKFPDPVNFFYSLEDHEI</sequence>
<dbReference type="Proteomes" id="UP000323994">
    <property type="component" value="Unassembled WGS sequence"/>
</dbReference>
<dbReference type="OrthoDB" id="751203at2"/>
<accession>A0A5M8QZT5</accession>
<evidence type="ECO:0000313" key="2">
    <source>
        <dbReference type="Proteomes" id="UP000323994"/>
    </source>
</evidence>
<dbReference type="InterPro" id="IPR036291">
    <property type="entry name" value="NAD(P)-bd_dom_sf"/>
</dbReference>
<comment type="caution">
    <text evidence="1">The sequence shown here is derived from an EMBL/GenBank/DDBJ whole genome shotgun (WGS) entry which is preliminary data.</text>
</comment>
<gene>
    <name evidence="1" type="ORF">FEM33_00195</name>
</gene>
<dbReference type="EMBL" id="VBSN01000006">
    <property type="protein sequence ID" value="KAA6441729.1"/>
    <property type="molecule type" value="Genomic_DNA"/>
</dbReference>
<evidence type="ECO:0000313" key="1">
    <source>
        <dbReference type="EMBL" id="KAA6441729.1"/>
    </source>
</evidence>
<keyword evidence="2" id="KW-1185">Reference proteome</keyword>
<dbReference type="AlphaFoldDB" id="A0A5M8QZT5"/>